<reference evidence="3 4" key="1">
    <citation type="submission" date="2018-04" db="EMBL/GenBank/DDBJ databases">
        <title>Genome sequencing of Flavobacterium sp. HYN0059.</title>
        <authorList>
            <person name="Yi H."/>
            <person name="Baek C."/>
        </authorList>
    </citation>
    <scope>NUCLEOTIDE SEQUENCE [LARGE SCALE GENOMIC DNA]</scope>
    <source>
        <strain evidence="3 4">HYN0059</strain>
    </source>
</reference>
<feature type="domain" description="AsmA" evidence="2">
    <location>
        <begin position="11"/>
        <end position="177"/>
    </location>
</feature>
<dbReference type="Proteomes" id="UP000244929">
    <property type="component" value="Chromosome"/>
</dbReference>
<dbReference type="InterPro" id="IPR052894">
    <property type="entry name" value="AsmA-related"/>
</dbReference>
<dbReference type="KEGG" id="falb:HYN59_06605"/>
<gene>
    <name evidence="3" type="ORF">HYN59_06605</name>
</gene>
<proteinExistence type="predicted"/>
<evidence type="ECO:0000256" key="1">
    <source>
        <dbReference type="SAM" id="Phobius"/>
    </source>
</evidence>
<evidence type="ECO:0000313" key="3">
    <source>
        <dbReference type="EMBL" id="AWH84814.1"/>
    </source>
</evidence>
<dbReference type="AlphaFoldDB" id="A0A2S1QWQ2"/>
<dbReference type="OrthoDB" id="596403at2"/>
<protein>
    <submittedName>
        <fullName evidence="3">Membrane assembly protein AsmA</fullName>
    </submittedName>
</protein>
<dbReference type="PANTHER" id="PTHR30441">
    <property type="entry name" value="DUF748 DOMAIN-CONTAINING PROTEIN"/>
    <property type="match status" value="1"/>
</dbReference>
<dbReference type="PANTHER" id="PTHR30441:SF8">
    <property type="entry name" value="DUF748 DOMAIN-CONTAINING PROTEIN"/>
    <property type="match status" value="1"/>
</dbReference>
<dbReference type="EMBL" id="CP029186">
    <property type="protein sequence ID" value="AWH84814.1"/>
    <property type="molecule type" value="Genomic_DNA"/>
</dbReference>
<dbReference type="Pfam" id="PF05170">
    <property type="entry name" value="AsmA"/>
    <property type="match status" value="1"/>
</dbReference>
<dbReference type="InterPro" id="IPR007844">
    <property type="entry name" value="AsmA"/>
</dbReference>
<accession>A0A2S1QWQ2</accession>
<keyword evidence="1" id="KW-0472">Membrane</keyword>
<keyword evidence="4" id="KW-1185">Reference proteome</keyword>
<dbReference type="RefSeq" id="WP_108777520.1">
    <property type="nucleotide sequence ID" value="NZ_CP029186.1"/>
</dbReference>
<evidence type="ECO:0000313" key="4">
    <source>
        <dbReference type="Proteomes" id="UP000244929"/>
    </source>
</evidence>
<dbReference type="GO" id="GO:0090313">
    <property type="term" value="P:regulation of protein targeting to membrane"/>
    <property type="evidence" value="ECO:0007669"/>
    <property type="project" value="TreeGrafter"/>
</dbReference>
<dbReference type="GO" id="GO:0005886">
    <property type="term" value="C:plasma membrane"/>
    <property type="evidence" value="ECO:0007669"/>
    <property type="project" value="TreeGrafter"/>
</dbReference>
<name>A0A2S1QWQ2_9FLAO</name>
<feature type="transmembrane region" description="Helical" evidence="1">
    <location>
        <begin position="12"/>
        <end position="34"/>
    </location>
</feature>
<keyword evidence="1" id="KW-0812">Transmembrane</keyword>
<evidence type="ECO:0000259" key="2">
    <source>
        <dbReference type="Pfam" id="PF05170"/>
    </source>
</evidence>
<keyword evidence="1" id="KW-1133">Transmembrane helix</keyword>
<sequence length="935" mass="104291">MKTSAKKIALKIGKWLGIFIASVLLLMFLIPLLFPGTVSEQVKKLANKSLAGELNFSESRLSFFTHFPSLTVSLDDLSLKGSAPYQNDTLLKADQVAFGINLKRLIFDNEVKIDELYVSDAFINVKVNEKGEANYNVYVSEKDQPKDTLSEGTAIRLDRIDLDNCHIKYSDRSAKILVDAHGFNYVGKGDLSEDVFDLRTDARIDSVDFYYDRVPYLEKKRVRADLITRINTNSLSFILQKNELKINKLPVEFTGIFTILKDGYNINIDAASENTTVKDLLSVLPPQYLTWLDDTNIKGRSDLLFTFKGRYNAATKQQPDLGFNLKINDGSVEYSGAPVPLTDFNLDLNAMLPSLDVEKLNINLRKLDFKVGEKDYFHAFLQTKGLSEMDVKANIKGALDLKTLDAAIGLQNMDLRGILRTDIEADGQYSATKKLFPKAKGGINLQNGWLKTDYYPNPITDIKFVANLQNGNGTFEDLKVAVTPASFVFEGNPVYVNTTVSDFADLFYDARIKGELNVGRIYKVFKQQGLDVTGYAKADLALKGRQSYATTGQYDKLNNKGTLVLKNIKTTSELFPKAFFINEGYFTFQNEKMWFDKFKAKYGKSDFSINGYLLNTINYFLESHGTLSGNFNLKSKLIKVDEFMALKEGENKDRKAEVEYAKEDHPKMSGVVVLPTNLNVSLVANADKVEYTGLVLNNLIGKVGISKGRLYLENTNFNIIGCTVGIDANYKNESPMAANFDVHFRAKDFSVKRAYNEIPLFHDLVTAAAKAEGIIGVDYKIKGDLDGNMSPIMPSLEGGGTISVRDVKVAGLKLFGGISEKTGSKEMDNPNMKDITVKTTINNNLIHIDDFTFKVAVFRPTITGTTSLDGLLDLRMRLGLPPAGLIGIPIVITGTHEDPKIKVFSKTGKKIDEAIYNEKTNTLIRKEKVKKDKKP</sequence>
<organism evidence="3 4">
    <name type="scientific">Flavobacterium album</name>
    <dbReference type="NCBI Taxonomy" id="2175091"/>
    <lineage>
        <taxon>Bacteria</taxon>
        <taxon>Pseudomonadati</taxon>
        <taxon>Bacteroidota</taxon>
        <taxon>Flavobacteriia</taxon>
        <taxon>Flavobacteriales</taxon>
        <taxon>Flavobacteriaceae</taxon>
        <taxon>Flavobacterium</taxon>
    </lineage>
</organism>